<evidence type="ECO:0000256" key="4">
    <source>
        <dbReference type="ARBA" id="ARBA00022679"/>
    </source>
</evidence>
<feature type="domain" description="Bacterial sugar transferase" evidence="10">
    <location>
        <begin position="42"/>
        <end position="234"/>
    </location>
</feature>
<evidence type="ECO:0000256" key="1">
    <source>
        <dbReference type="ARBA" id="ARBA00004236"/>
    </source>
</evidence>
<dbReference type="EMBL" id="CP028475">
    <property type="protein sequence ID" value="AVW92978.1"/>
    <property type="molecule type" value="Genomic_DNA"/>
</dbReference>
<dbReference type="KEGG" id="cbak:DA792_19375"/>
<evidence type="ECO:0000313" key="12">
    <source>
        <dbReference type="Proteomes" id="UP000241447"/>
    </source>
</evidence>
<comment type="subcellular location">
    <subcellularLocation>
        <location evidence="1">Cell membrane</location>
    </subcellularLocation>
</comment>
<organism evidence="11 12">
    <name type="scientific">Celeribacter baekdonensis</name>
    <dbReference type="NCBI Taxonomy" id="875171"/>
    <lineage>
        <taxon>Bacteria</taxon>
        <taxon>Pseudomonadati</taxon>
        <taxon>Pseudomonadota</taxon>
        <taxon>Alphaproteobacteria</taxon>
        <taxon>Rhodobacterales</taxon>
        <taxon>Roseobacteraceae</taxon>
        <taxon>Celeribacter</taxon>
    </lineage>
</organism>
<proteinExistence type="inferred from homology"/>
<gene>
    <name evidence="11" type="ORF">DA792_19375</name>
</gene>
<feature type="transmembrane region" description="Helical" evidence="9">
    <location>
        <begin position="47"/>
        <end position="68"/>
    </location>
</feature>
<keyword evidence="5 9" id="KW-0812">Transmembrane</keyword>
<evidence type="ECO:0000256" key="5">
    <source>
        <dbReference type="ARBA" id="ARBA00022692"/>
    </source>
</evidence>
<name>A0A2R4M777_9RHOB</name>
<keyword evidence="6 9" id="KW-1133">Transmembrane helix</keyword>
<keyword evidence="4" id="KW-0808">Transferase</keyword>
<comment type="similarity">
    <text evidence="2">Belongs to the bacterial sugar transferase family.</text>
</comment>
<keyword evidence="7 9" id="KW-0472">Membrane</keyword>
<evidence type="ECO:0000313" key="11">
    <source>
        <dbReference type="EMBL" id="AVW92978.1"/>
    </source>
</evidence>
<reference evidence="11 12" key="1">
    <citation type="submission" date="2018-03" db="EMBL/GenBank/DDBJ databases">
        <title>The Complete Genome of Celeribacter baekdonensis strain LH4, a Thiosulfate-Oxidizing Alphaproteobacterium Isolated from Gulf of Mexico Continental Slope Sediments.</title>
        <authorList>
            <person name="Flood B.E."/>
            <person name="Bailey J.V."/>
            <person name="Leprich D."/>
        </authorList>
    </citation>
    <scope>NUCLEOTIDE SEQUENCE [LARGE SCALE GENOMIC DNA]</scope>
    <source>
        <strain evidence="11 12">LH4</strain>
    </source>
</reference>
<dbReference type="AlphaFoldDB" id="A0A2R4M777"/>
<dbReference type="Pfam" id="PF02397">
    <property type="entry name" value="Bac_transf"/>
    <property type="match status" value="1"/>
</dbReference>
<dbReference type="PANTHER" id="PTHR30576">
    <property type="entry name" value="COLANIC BIOSYNTHESIS UDP-GLUCOSE LIPID CARRIER TRANSFERASE"/>
    <property type="match status" value="1"/>
</dbReference>
<dbReference type="GO" id="GO:0016780">
    <property type="term" value="F:phosphotransferase activity, for other substituted phosphate groups"/>
    <property type="evidence" value="ECO:0007669"/>
    <property type="project" value="TreeGrafter"/>
</dbReference>
<evidence type="ECO:0000259" key="10">
    <source>
        <dbReference type="Pfam" id="PF02397"/>
    </source>
</evidence>
<accession>A0A2R4M777</accession>
<evidence type="ECO:0000256" key="7">
    <source>
        <dbReference type="ARBA" id="ARBA00023136"/>
    </source>
</evidence>
<evidence type="ECO:0000256" key="8">
    <source>
        <dbReference type="ARBA" id="ARBA00023169"/>
    </source>
</evidence>
<dbReference type="RefSeq" id="WP_107722174.1">
    <property type="nucleotide sequence ID" value="NZ_CP028475.1"/>
</dbReference>
<dbReference type="GO" id="GO:0000271">
    <property type="term" value="P:polysaccharide biosynthetic process"/>
    <property type="evidence" value="ECO:0007669"/>
    <property type="project" value="UniProtKB-KW"/>
</dbReference>
<evidence type="ECO:0000256" key="6">
    <source>
        <dbReference type="ARBA" id="ARBA00022989"/>
    </source>
</evidence>
<dbReference type="Proteomes" id="UP000241447">
    <property type="component" value="Chromosome"/>
</dbReference>
<evidence type="ECO:0000256" key="2">
    <source>
        <dbReference type="ARBA" id="ARBA00006464"/>
    </source>
</evidence>
<keyword evidence="3" id="KW-1003">Cell membrane</keyword>
<evidence type="ECO:0000256" key="3">
    <source>
        <dbReference type="ARBA" id="ARBA00022475"/>
    </source>
</evidence>
<dbReference type="PANTHER" id="PTHR30576:SF4">
    <property type="entry name" value="UNDECAPRENYL-PHOSPHATE GALACTOSE PHOSPHOTRANSFERASE"/>
    <property type="match status" value="1"/>
</dbReference>
<sequence>MLDTSHSSLNTPAIAATATRSDRFISLETTKTKSVFYRKYGKRVFDLVLLLIAAPIVVPAVMILALLVKRDGGPAFFAQKRVGMNGKVFKCYKLRSMRVDAEEVLERLCREDPAVAEEWTTFQKLTNDPRITRIGHIIRATSLDELPQLLNVFRGDMSLIGPRPFMPSQMSIYTSAKGKAYFNMRPGLSGPWQVSGRGETTFADRVAFDEGYERDLSFATDVKLTIKTVTVVLKRTGH</sequence>
<evidence type="ECO:0000256" key="9">
    <source>
        <dbReference type="SAM" id="Phobius"/>
    </source>
</evidence>
<protein>
    <submittedName>
        <fullName evidence="11">Exopolysaccharide biosynthesis protein</fullName>
    </submittedName>
</protein>
<dbReference type="InterPro" id="IPR003362">
    <property type="entry name" value="Bact_transf"/>
</dbReference>
<keyword evidence="8" id="KW-0270">Exopolysaccharide synthesis</keyword>
<dbReference type="GO" id="GO:0005886">
    <property type="term" value="C:plasma membrane"/>
    <property type="evidence" value="ECO:0007669"/>
    <property type="project" value="UniProtKB-SubCell"/>
</dbReference>
<dbReference type="OrthoDB" id="9808602at2"/>